<dbReference type="InterPro" id="IPR012902">
    <property type="entry name" value="N_methyl_site"/>
</dbReference>
<dbReference type="PROSITE" id="PS00409">
    <property type="entry name" value="PROKAR_NTER_METHYL"/>
    <property type="match status" value="1"/>
</dbReference>
<comment type="caution">
    <text evidence="2">The sequence shown here is derived from an EMBL/GenBank/DDBJ whole genome shotgun (WGS) entry which is preliminary data.</text>
</comment>
<evidence type="ECO:0000313" key="3">
    <source>
        <dbReference type="Proteomes" id="UP000229526"/>
    </source>
</evidence>
<proteinExistence type="predicted"/>
<dbReference type="InterPro" id="IPR045584">
    <property type="entry name" value="Pilin-like"/>
</dbReference>
<keyword evidence="1" id="KW-0472">Membrane</keyword>
<dbReference type="AlphaFoldDB" id="A0A2H0UJW5"/>
<feature type="transmembrane region" description="Helical" evidence="1">
    <location>
        <begin position="12"/>
        <end position="30"/>
    </location>
</feature>
<organism evidence="2 3">
    <name type="scientific">Candidatus Harrisonbacteria bacterium CG10_big_fil_rev_8_21_14_0_10_49_15</name>
    <dbReference type="NCBI Taxonomy" id="1974587"/>
    <lineage>
        <taxon>Bacteria</taxon>
        <taxon>Candidatus Harrisoniibacteriota</taxon>
    </lineage>
</organism>
<keyword evidence="1" id="KW-0812">Transmembrane</keyword>
<dbReference type="Gene3D" id="3.30.700.10">
    <property type="entry name" value="Glycoprotein, Type 4 Pilin"/>
    <property type="match status" value="1"/>
</dbReference>
<dbReference type="Proteomes" id="UP000229526">
    <property type="component" value="Unassembled WGS sequence"/>
</dbReference>
<evidence type="ECO:0000313" key="2">
    <source>
        <dbReference type="EMBL" id="PIR86689.1"/>
    </source>
</evidence>
<dbReference type="NCBIfam" id="TIGR02532">
    <property type="entry name" value="IV_pilin_GFxxxE"/>
    <property type="match status" value="1"/>
</dbReference>
<name>A0A2H0UJW5_9BACT</name>
<gene>
    <name evidence="2" type="ORF">COU11_04230</name>
</gene>
<reference evidence="3" key="1">
    <citation type="submission" date="2017-09" db="EMBL/GenBank/DDBJ databases">
        <title>Depth-based differentiation of microbial function through sediment-hosted aquifers and enrichment of novel symbionts in the deep terrestrial subsurface.</title>
        <authorList>
            <person name="Probst A.J."/>
            <person name="Ladd B."/>
            <person name="Jarett J.K."/>
            <person name="Geller-Mcgrath D.E."/>
            <person name="Sieber C.M.K."/>
            <person name="Emerson J.B."/>
            <person name="Anantharaman K."/>
            <person name="Thomas B.C."/>
            <person name="Malmstrom R."/>
            <person name="Stieglmeier M."/>
            <person name="Klingl A."/>
            <person name="Woyke T."/>
            <person name="Ryan C.M."/>
            <person name="Banfield J.F."/>
        </authorList>
    </citation>
    <scope>NUCLEOTIDE SEQUENCE [LARGE SCALE GENOMIC DNA]</scope>
</reference>
<sequence length="171" mass="17927">MKYSKGFTLIELLITIGILAVLATVVVLVLNPAQLFAQSRDVQRISDLGTTRAAINFYLSTATTPAITTALRSTAQTSCGVGTCAVYNVYTVTGDGWVAIDLSGATGGSPLATLPQDPTNSGSIQYSFEGASSTLLYEMNADMESTKYIAEEGNDGGNAPTFYEVGNTLAF</sequence>
<keyword evidence="1" id="KW-1133">Transmembrane helix</keyword>
<dbReference type="SUPFAM" id="SSF54523">
    <property type="entry name" value="Pili subunits"/>
    <property type="match status" value="1"/>
</dbReference>
<dbReference type="EMBL" id="PFBD01000028">
    <property type="protein sequence ID" value="PIR86689.1"/>
    <property type="molecule type" value="Genomic_DNA"/>
</dbReference>
<protein>
    <recommendedName>
        <fullName evidence="4">Type II secretion system protein GspG C-terminal domain-containing protein</fullName>
    </recommendedName>
</protein>
<evidence type="ECO:0000256" key="1">
    <source>
        <dbReference type="SAM" id="Phobius"/>
    </source>
</evidence>
<accession>A0A2H0UJW5</accession>
<dbReference type="Pfam" id="PF07963">
    <property type="entry name" value="N_methyl"/>
    <property type="match status" value="1"/>
</dbReference>
<evidence type="ECO:0008006" key="4">
    <source>
        <dbReference type="Google" id="ProtNLM"/>
    </source>
</evidence>